<accession>A0A329R3Z3</accession>
<evidence type="ECO:0000313" key="3">
    <source>
        <dbReference type="Proteomes" id="UP000250462"/>
    </source>
</evidence>
<dbReference type="EMBL" id="QMIG01000001">
    <property type="protein sequence ID" value="RAW18779.1"/>
    <property type="molecule type" value="Genomic_DNA"/>
</dbReference>
<evidence type="ECO:0000313" key="2">
    <source>
        <dbReference type="EMBL" id="RAW18779.1"/>
    </source>
</evidence>
<organism evidence="2 3">
    <name type="scientific">Phytoactinopolyspora halophila</name>
    <dbReference type="NCBI Taxonomy" id="1981511"/>
    <lineage>
        <taxon>Bacteria</taxon>
        <taxon>Bacillati</taxon>
        <taxon>Actinomycetota</taxon>
        <taxon>Actinomycetes</taxon>
        <taxon>Jiangellales</taxon>
        <taxon>Jiangellaceae</taxon>
        <taxon>Phytoactinopolyspora</taxon>
    </lineage>
</organism>
<dbReference type="Proteomes" id="UP000250462">
    <property type="component" value="Unassembled WGS sequence"/>
</dbReference>
<dbReference type="RefSeq" id="WP_112256492.1">
    <property type="nucleotide sequence ID" value="NZ_QMIG01000001.1"/>
</dbReference>
<dbReference type="OrthoDB" id="5244396at2"/>
<keyword evidence="1" id="KW-0812">Transmembrane</keyword>
<evidence type="ECO:0000256" key="1">
    <source>
        <dbReference type="SAM" id="Phobius"/>
    </source>
</evidence>
<keyword evidence="3" id="KW-1185">Reference proteome</keyword>
<feature type="transmembrane region" description="Helical" evidence="1">
    <location>
        <begin position="59"/>
        <end position="79"/>
    </location>
</feature>
<sequence>MGRLLRGELRKLVTTRLWLWLLLGAVTLTALYASLNIAFTDDPENFAPHLSTPEGQRLHVATAAQPATTFAAVLAAIGITGEFRHRTATTTFLATPRRVKVVVAKLILYAAVGAAYAAACLGTTVALGIPLLASMDIDFDILGPGMPATFAGIVAAGLAFGVLGVALGALLREQVATVVGLLIYRFIAEPIVTEVPALHDWTLYLPGPATSALVGSVLENREFLDAWQGGAMLAGYACVLALAGTLLTTRRDVI</sequence>
<name>A0A329R3Z3_9ACTN</name>
<evidence type="ECO:0008006" key="4">
    <source>
        <dbReference type="Google" id="ProtNLM"/>
    </source>
</evidence>
<gene>
    <name evidence="2" type="ORF">DPM12_01555</name>
</gene>
<feature type="transmembrane region" description="Helical" evidence="1">
    <location>
        <begin position="226"/>
        <end position="247"/>
    </location>
</feature>
<keyword evidence="1" id="KW-0472">Membrane</keyword>
<reference evidence="2 3" key="1">
    <citation type="submission" date="2018-06" db="EMBL/GenBank/DDBJ databases">
        <title>Phytoactinopolyspora halophila sp. nov., a novel halophilic actinomycete isolated from a saline soil in China.</title>
        <authorList>
            <person name="Tang S.-K."/>
        </authorList>
    </citation>
    <scope>NUCLEOTIDE SEQUENCE [LARGE SCALE GENOMIC DNA]</scope>
    <source>
        <strain evidence="2 3">YIM 96934</strain>
    </source>
</reference>
<feature type="transmembrane region" description="Helical" evidence="1">
    <location>
        <begin position="106"/>
        <end position="129"/>
    </location>
</feature>
<dbReference type="AlphaFoldDB" id="A0A329R3Z3"/>
<proteinExistence type="predicted"/>
<keyword evidence="1" id="KW-1133">Transmembrane helix</keyword>
<feature type="transmembrane region" description="Helical" evidence="1">
    <location>
        <begin position="149"/>
        <end position="171"/>
    </location>
</feature>
<feature type="transmembrane region" description="Helical" evidence="1">
    <location>
        <begin position="20"/>
        <end position="39"/>
    </location>
</feature>
<protein>
    <recommendedName>
        <fullName evidence="4">ABC transporter permease</fullName>
    </recommendedName>
</protein>
<comment type="caution">
    <text evidence="2">The sequence shown here is derived from an EMBL/GenBank/DDBJ whole genome shotgun (WGS) entry which is preliminary data.</text>
</comment>
<feature type="transmembrane region" description="Helical" evidence="1">
    <location>
        <begin position="178"/>
        <end position="198"/>
    </location>
</feature>